<keyword evidence="3" id="KW-0408">Iron</keyword>
<dbReference type="OrthoDB" id="9789030at2"/>
<dbReference type="InterPro" id="IPR017896">
    <property type="entry name" value="4Fe4S_Fe-S-bd"/>
</dbReference>
<dbReference type="CDD" id="cd10551">
    <property type="entry name" value="PsrB"/>
    <property type="match status" value="1"/>
</dbReference>
<dbReference type="PROSITE" id="PS51379">
    <property type="entry name" value="4FE4S_FER_2"/>
    <property type="match status" value="3"/>
</dbReference>
<evidence type="ECO:0000256" key="1">
    <source>
        <dbReference type="ARBA" id="ARBA00022485"/>
    </source>
</evidence>
<keyword evidence="7" id="KW-1185">Reference proteome</keyword>
<dbReference type="Proteomes" id="UP000198771">
    <property type="component" value="Unassembled WGS sequence"/>
</dbReference>
<dbReference type="InterPro" id="IPR017900">
    <property type="entry name" value="4Fe4S_Fe_S_CS"/>
</dbReference>
<evidence type="ECO:0000256" key="3">
    <source>
        <dbReference type="ARBA" id="ARBA00023004"/>
    </source>
</evidence>
<dbReference type="GO" id="GO:0046872">
    <property type="term" value="F:metal ion binding"/>
    <property type="evidence" value="ECO:0007669"/>
    <property type="project" value="UniProtKB-KW"/>
</dbReference>
<dbReference type="STRING" id="617002.SAMN05660653_01020"/>
<evidence type="ECO:0000256" key="2">
    <source>
        <dbReference type="ARBA" id="ARBA00022723"/>
    </source>
</evidence>
<dbReference type="AlphaFoldDB" id="A0A1G6BL17"/>
<feature type="domain" description="4Fe-4S ferredoxin-type" evidence="5">
    <location>
        <begin position="12"/>
        <end position="42"/>
    </location>
</feature>
<keyword evidence="2" id="KW-0479">Metal-binding</keyword>
<dbReference type="RefSeq" id="WP_092118117.1">
    <property type="nucleotide sequence ID" value="NZ_FMXO01000005.1"/>
</dbReference>
<organism evidence="6 7">
    <name type="scientific">Desulfonatronum thiosulfatophilum</name>
    <dbReference type="NCBI Taxonomy" id="617002"/>
    <lineage>
        <taxon>Bacteria</taxon>
        <taxon>Pseudomonadati</taxon>
        <taxon>Thermodesulfobacteriota</taxon>
        <taxon>Desulfovibrionia</taxon>
        <taxon>Desulfovibrionales</taxon>
        <taxon>Desulfonatronaceae</taxon>
        <taxon>Desulfonatronum</taxon>
    </lineage>
</organism>
<dbReference type="NCBIfam" id="NF041782">
    <property type="entry name" value="mnquin_red_QrcC"/>
    <property type="match status" value="1"/>
</dbReference>
<name>A0A1G6BL17_9BACT</name>
<dbReference type="Pfam" id="PF13247">
    <property type="entry name" value="Fer4_11"/>
    <property type="match status" value="1"/>
</dbReference>
<keyword evidence="1" id="KW-0004">4Fe-4S</keyword>
<evidence type="ECO:0000256" key="4">
    <source>
        <dbReference type="ARBA" id="ARBA00023014"/>
    </source>
</evidence>
<evidence type="ECO:0000313" key="6">
    <source>
        <dbReference type="EMBL" id="SDB21306.1"/>
    </source>
</evidence>
<dbReference type="InterPro" id="IPR050954">
    <property type="entry name" value="ET_IronSulfur_Cluster-Binding"/>
</dbReference>
<proteinExistence type="predicted"/>
<dbReference type="PANTHER" id="PTHR43177">
    <property type="entry name" value="PROTEIN NRFC"/>
    <property type="match status" value="1"/>
</dbReference>
<dbReference type="PANTHER" id="PTHR43177:SF3">
    <property type="entry name" value="PROTEIN NRFC HOMOLOG"/>
    <property type="match status" value="1"/>
</dbReference>
<evidence type="ECO:0000313" key="7">
    <source>
        <dbReference type="Proteomes" id="UP000198771"/>
    </source>
</evidence>
<evidence type="ECO:0000259" key="5">
    <source>
        <dbReference type="PROSITE" id="PS51379"/>
    </source>
</evidence>
<protein>
    <submittedName>
        <fullName evidence="6">Prokaryotic molybdopterin-containing oxidoreductase family, iron-sulfur binding subunit</fullName>
    </submittedName>
</protein>
<dbReference type="PROSITE" id="PS00198">
    <property type="entry name" value="4FE4S_FER_1"/>
    <property type="match status" value="1"/>
</dbReference>
<feature type="domain" description="4Fe-4S ferredoxin-type" evidence="5">
    <location>
        <begin position="67"/>
        <end position="98"/>
    </location>
</feature>
<sequence>MVLYLKEFKYKWGMVIDLDSCTGCGACMVACQAENNIAPPVDASDKRYSLTWLLVYELSNKKPYPDHDVAYMPRPCLQCGHPNCVPVCPVIATDKNQEGGIVSQVNARCIGCRYCMAACPYHARYFNWHDPVWPEGMEKTLTPDVSTRPRGVVEKCLFCHHRFMYARDKARIEGRDPNALAEGDYIPACVEMCPTGAITFGDLENPEHRVHQLSKSPNAFRLLERLGTDPQVYYYSKREWVRRLGDNYLEHETVGGV</sequence>
<accession>A0A1G6BL17</accession>
<feature type="domain" description="4Fe-4S ferredoxin-type" evidence="5">
    <location>
        <begin position="100"/>
        <end position="129"/>
    </location>
</feature>
<keyword evidence="4" id="KW-0411">Iron-sulfur</keyword>
<dbReference type="SUPFAM" id="SSF54862">
    <property type="entry name" value="4Fe-4S ferredoxins"/>
    <property type="match status" value="1"/>
</dbReference>
<dbReference type="InterPro" id="IPR053552">
    <property type="entry name" value="Menaquinone_reductase_QrcC"/>
</dbReference>
<dbReference type="GO" id="GO:0051539">
    <property type="term" value="F:4 iron, 4 sulfur cluster binding"/>
    <property type="evidence" value="ECO:0007669"/>
    <property type="project" value="UniProtKB-KW"/>
</dbReference>
<dbReference type="Gene3D" id="3.30.70.20">
    <property type="match status" value="2"/>
</dbReference>
<reference evidence="6 7" key="1">
    <citation type="submission" date="2016-10" db="EMBL/GenBank/DDBJ databases">
        <authorList>
            <person name="de Groot N.N."/>
        </authorList>
    </citation>
    <scope>NUCLEOTIDE SEQUENCE [LARGE SCALE GENOMIC DNA]</scope>
    <source>
        <strain evidence="6 7">ASO4-2</strain>
    </source>
</reference>
<dbReference type="EMBL" id="FMXO01000005">
    <property type="protein sequence ID" value="SDB21306.1"/>
    <property type="molecule type" value="Genomic_DNA"/>
</dbReference>
<dbReference type="Pfam" id="PF12797">
    <property type="entry name" value="Fer4_2"/>
    <property type="match status" value="1"/>
</dbReference>
<gene>
    <name evidence="6" type="ORF">SAMN05660653_01020</name>
</gene>